<evidence type="ECO:0000313" key="4">
    <source>
        <dbReference type="Proteomes" id="UP001165580"/>
    </source>
</evidence>
<reference evidence="3" key="1">
    <citation type="submission" date="2022-08" db="EMBL/GenBank/DDBJ databases">
        <authorList>
            <person name="Deng Y."/>
            <person name="Han X.-F."/>
            <person name="Zhang Y.-Q."/>
        </authorList>
    </citation>
    <scope>NUCLEOTIDE SEQUENCE</scope>
    <source>
        <strain evidence="3">CPCC 205716</strain>
    </source>
</reference>
<gene>
    <name evidence="3" type="ORF">NVV95_06640</name>
</gene>
<evidence type="ECO:0000256" key="2">
    <source>
        <dbReference type="SAM" id="SignalP"/>
    </source>
</evidence>
<organism evidence="3 4">
    <name type="scientific">Herbiconiux gentiana</name>
    <dbReference type="NCBI Taxonomy" id="2970912"/>
    <lineage>
        <taxon>Bacteria</taxon>
        <taxon>Bacillati</taxon>
        <taxon>Actinomycetota</taxon>
        <taxon>Actinomycetes</taxon>
        <taxon>Micrococcales</taxon>
        <taxon>Microbacteriaceae</taxon>
        <taxon>Herbiconiux</taxon>
    </lineage>
</organism>
<name>A0ABT2GH47_9MICO</name>
<protein>
    <submittedName>
        <fullName evidence="3">Uncharacterized protein</fullName>
    </submittedName>
</protein>
<evidence type="ECO:0000313" key="3">
    <source>
        <dbReference type="EMBL" id="MCS5714229.1"/>
    </source>
</evidence>
<proteinExistence type="predicted"/>
<dbReference type="EMBL" id="JANTEZ010000002">
    <property type="protein sequence ID" value="MCS5714229.1"/>
    <property type="molecule type" value="Genomic_DNA"/>
</dbReference>
<keyword evidence="4" id="KW-1185">Reference proteome</keyword>
<sequence length="488" mass="49133">MPAMKRPVDLEPAELERRFPRRFLFAGAAGAAAAAVAVTAGAAEPAAAASATTPWMLGGNTGVTTSNFLGPTTSGAALIFKTKANTSSAVSEKMRLTPQGRLGLGVTAPAARVDAVSSSIGIKGTSTSTASDGRGVQGSASDGYGVEGTSKNYMGLYGTGGYAGCYASGTTYGVIGTGSGAGSYGGYFSGVGYGAIVNSDGYGLFAASGNTAIYASGGTAGVVGVVNNNAGNAVSGNGGQYAVRGVGAYTAGVRGDSNYVGVWGEATTFGVFGTSTATSGQTYGVYGSAASPAGYAIYASGRMHVNGTLSKSAGSFKIDHPLDPDNQWLSHSFVESPDMMNVYNGNVTTDADGQATVELPSYFEALNRDFRYQLTVIGVFAQAIVSRKVADGSFAVATDKPNVEVSWQITGIRQDSYAAEHPIIVEEPKTDLERGSGAAARGSGPGSSATAPFSPPQAAESEPPADPGPVPKPELRPQTKPASPSTAP</sequence>
<feature type="chain" id="PRO_5047215201" evidence="2">
    <location>
        <begin position="43"/>
        <end position="488"/>
    </location>
</feature>
<dbReference type="Proteomes" id="UP001165580">
    <property type="component" value="Unassembled WGS sequence"/>
</dbReference>
<dbReference type="PROSITE" id="PS51318">
    <property type="entry name" value="TAT"/>
    <property type="match status" value="1"/>
</dbReference>
<feature type="region of interest" description="Disordered" evidence="1">
    <location>
        <begin position="426"/>
        <end position="488"/>
    </location>
</feature>
<keyword evidence="2" id="KW-0732">Signal</keyword>
<feature type="signal peptide" evidence="2">
    <location>
        <begin position="1"/>
        <end position="42"/>
    </location>
</feature>
<evidence type="ECO:0000256" key="1">
    <source>
        <dbReference type="SAM" id="MobiDB-lite"/>
    </source>
</evidence>
<feature type="compositionally biased region" description="Low complexity" evidence="1">
    <location>
        <begin position="435"/>
        <end position="462"/>
    </location>
</feature>
<dbReference type="RefSeq" id="WP_259485753.1">
    <property type="nucleotide sequence ID" value="NZ_JANTEZ010000002.1"/>
</dbReference>
<accession>A0ABT2GH47</accession>
<dbReference type="InterPro" id="IPR006311">
    <property type="entry name" value="TAT_signal"/>
</dbReference>
<comment type="caution">
    <text evidence="3">The sequence shown here is derived from an EMBL/GenBank/DDBJ whole genome shotgun (WGS) entry which is preliminary data.</text>
</comment>